<reference evidence="2" key="2">
    <citation type="journal article" date="2023" name="IMA Fungus">
        <title>Comparative genomic study of the Penicillium genus elucidates a diverse pangenome and 15 lateral gene transfer events.</title>
        <authorList>
            <person name="Petersen C."/>
            <person name="Sorensen T."/>
            <person name="Nielsen M.R."/>
            <person name="Sondergaard T.E."/>
            <person name="Sorensen J.L."/>
            <person name="Fitzpatrick D.A."/>
            <person name="Frisvad J.C."/>
            <person name="Nielsen K.L."/>
        </authorList>
    </citation>
    <scope>NUCLEOTIDE SEQUENCE</scope>
    <source>
        <strain evidence="2">IBT 21917</strain>
    </source>
</reference>
<evidence type="ECO:0008006" key="4">
    <source>
        <dbReference type="Google" id="ProtNLM"/>
    </source>
</evidence>
<sequence length="292" mass="33102">MGKKKARAGEAHGGDLDVKPVRKPLRAPRLAPFRFLDLPSEIRLNIYHFILFTPSRKGVLKTRGTLGASAKKSKAVAPASQRISLFLASHQVYNEASHYFYSTQIFRVFPVQDFSHLPTLRGLPPRHRSSLATIELVLGSSWTAPPPSWNVNHSLGLQDMTAMRTLKVFVGCDPSQPVFEGFRISKEFYTEFSGRLMREIIQRLPSLVWVEFDAYPSVSRKGSLMIRLIKEARQAGKEVHWGPQRGWTELDKAEDDEHLADQERSPVEDLRPLRPGPIETLTEDMHGIRLRA</sequence>
<dbReference type="AlphaFoldDB" id="A0A9W9HRN5"/>
<name>A0A9W9HRN5_9EURO</name>
<reference evidence="2" key="1">
    <citation type="submission" date="2022-11" db="EMBL/GenBank/DDBJ databases">
        <authorList>
            <person name="Petersen C."/>
        </authorList>
    </citation>
    <scope>NUCLEOTIDE SEQUENCE</scope>
    <source>
        <strain evidence="2">IBT 21917</strain>
    </source>
</reference>
<feature type="region of interest" description="Disordered" evidence="1">
    <location>
        <begin position="1"/>
        <end position="20"/>
    </location>
</feature>
<evidence type="ECO:0000313" key="2">
    <source>
        <dbReference type="EMBL" id="KAJ5156166.1"/>
    </source>
</evidence>
<comment type="caution">
    <text evidence="2">The sequence shown here is derived from an EMBL/GenBank/DDBJ whole genome shotgun (WGS) entry which is preliminary data.</text>
</comment>
<dbReference type="EMBL" id="JAPQKO010000006">
    <property type="protein sequence ID" value="KAJ5156166.1"/>
    <property type="molecule type" value="Genomic_DNA"/>
</dbReference>
<dbReference type="OrthoDB" id="5372935at2759"/>
<dbReference type="InterPro" id="IPR038883">
    <property type="entry name" value="AN11006-like"/>
</dbReference>
<evidence type="ECO:0000313" key="3">
    <source>
        <dbReference type="Proteomes" id="UP001146351"/>
    </source>
</evidence>
<accession>A0A9W9HRN5</accession>
<gene>
    <name evidence="2" type="ORF">N7492_008969</name>
</gene>
<feature type="compositionally biased region" description="Basic and acidic residues" evidence="1">
    <location>
        <begin position="283"/>
        <end position="292"/>
    </location>
</feature>
<dbReference type="PANTHER" id="PTHR42085">
    <property type="entry name" value="F-BOX DOMAIN-CONTAINING PROTEIN"/>
    <property type="match status" value="1"/>
</dbReference>
<keyword evidence="3" id="KW-1185">Reference proteome</keyword>
<proteinExistence type="predicted"/>
<feature type="compositionally biased region" description="Basic and acidic residues" evidence="1">
    <location>
        <begin position="7"/>
        <end position="20"/>
    </location>
</feature>
<protein>
    <recommendedName>
        <fullName evidence="4">F-box domain-containing protein</fullName>
    </recommendedName>
</protein>
<evidence type="ECO:0000256" key="1">
    <source>
        <dbReference type="SAM" id="MobiDB-lite"/>
    </source>
</evidence>
<feature type="compositionally biased region" description="Basic and acidic residues" evidence="1">
    <location>
        <begin position="259"/>
        <end position="272"/>
    </location>
</feature>
<organism evidence="2 3">
    <name type="scientific">Penicillium capsulatum</name>
    <dbReference type="NCBI Taxonomy" id="69766"/>
    <lineage>
        <taxon>Eukaryota</taxon>
        <taxon>Fungi</taxon>
        <taxon>Dikarya</taxon>
        <taxon>Ascomycota</taxon>
        <taxon>Pezizomycotina</taxon>
        <taxon>Eurotiomycetes</taxon>
        <taxon>Eurotiomycetidae</taxon>
        <taxon>Eurotiales</taxon>
        <taxon>Aspergillaceae</taxon>
        <taxon>Penicillium</taxon>
    </lineage>
</organism>
<dbReference type="Proteomes" id="UP001146351">
    <property type="component" value="Unassembled WGS sequence"/>
</dbReference>
<dbReference type="PANTHER" id="PTHR42085:SF2">
    <property type="entry name" value="F-BOX DOMAIN-CONTAINING PROTEIN"/>
    <property type="match status" value="1"/>
</dbReference>
<feature type="region of interest" description="Disordered" evidence="1">
    <location>
        <begin position="253"/>
        <end position="292"/>
    </location>
</feature>